<dbReference type="EMBL" id="CP042435">
    <property type="protein sequence ID" value="QEC66796.1"/>
    <property type="molecule type" value="Genomic_DNA"/>
</dbReference>
<keyword evidence="2" id="KW-1185">Reference proteome</keyword>
<dbReference type="Proteomes" id="UP000321533">
    <property type="component" value="Chromosome"/>
</dbReference>
<evidence type="ECO:0008006" key="3">
    <source>
        <dbReference type="Google" id="ProtNLM"/>
    </source>
</evidence>
<evidence type="ECO:0000313" key="1">
    <source>
        <dbReference type="EMBL" id="QEC66796.1"/>
    </source>
</evidence>
<gene>
    <name evidence="1" type="ORF">FRZ67_05570</name>
</gene>
<proteinExistence type="predicted"/>
<sequence>MVKLYTGIITFLFLIPAITFATPGRFNKGVQPVKNKGYVIFTLDNSINGNKPIETAYVILDKYNRTGAGYVSQKFLVNDNKIIITDLPEGKYYADIFTKGFYKQYFTRVIYVSKKGNNYTFKMEEVRTFTPRKTVMPKESTDFAKTSVVKMK</sequence>
<organism evidence="1 2">
    <name type="scientific">Panacibacter ginsenosidivorans</name>
    <dbReference type="NCBI Taxonomy" id="1813871"/>
    <lineage>
        <taxon>Bacteria</taxon>
        <taxon>Pseudomonadati</taxon>
        <taxon>Bacteroidota</taxon>
        <taxon>Chitinophagia</taxon>
        <taxon>Chitinophagales</taxon>
        <taxon>Chitinophagaceae</taxon>
        <taxon>Panacibacter</taxon>
    </lineage>
</organism>
<reference evidence="1 2" key="1">
    <citation type="journal article" date="2016" name="Int. J. Syst. Evol. Microbiol.">
        <title>Panacibacter ginsenosidivorans gen. nov., sp. nov., with ginsenoside converting activity isolated from soil of a ginseng field.</title>
        <authorList>
            <person name="Siddiqi M.Z."/>
            <person name="Muhammad Shafi S."/>
            <person name="Choi K.D."/>
            <person name="Im W.T."/>
        </authorList>
    </citation>
    <scope>NUCLEOTIDE SEQUENCE [LARGE SCALE GENOMIC DNA]</scope>
    <source>
        <strain evidence="1 2">Gsoil1550</strain>
    </source>
</reference>
<dbReference type="AlphaFoldDB" id="A0A5B8V7W1"/>
<dbReference type="KEGG" id="pgin:FRZ67_05570"/>
<protein>
    <recommendedName>
        <fullName evidence="3">Carboxypeptidase regulatory-like domain-containing protein</fullName>
    </recommendedName>
</protein>
<name>A0A5B8V7W1_9BACT</name>
<evidence type="ECO:0000313" key="2">
    <source>
        <dbReference type="Proteomes" id="UP000321533"/>
    </source>
</evidence>
<dbReference type="OrthoDB" id="664644at2"/>
<accession>A0A5B8V7W1</accession>
<dbReference type="RefSeq" id="WP_147188596.1">
    <property type="nucleotide sequence ID" value="NZ_CP042435.1"/>
</dbReference>